<evidence type="ECO:0000256" key="2">
    <source>
        <dbReference type="ARBA" id="ARBA00023125"/>
    </source>
</evidence>
<dbReference type="Proteomes" id="UP000653578">
    <property type="component" value="Unassembled WGS sequence"/>
</dbReference>
<dbReference type="Gene3D" id="2.60.120.10">
    <property type="entry name" value="Jelly Rolls"/>
    <property type="match status" value="1"/>
</dbReference>
<dbReference type="SUPFAM" id="SSF51215">
    <property type="entry name" value="Regulatory protein AraC"/>
    <property type="match status" value="1"/>
</dbReference>
<evidence type="ECO:0000313" key="5">
    <source>
        <dbReference type="EMBL" id="NOU63807.1"/>
    </source>
</evidence>
<gene>
    <name evidence="5" type="ORF">GC096_07180</name>
</gene>
<reference evidence="5 6" key="1">
    <citation type="submission" date="2019-10" db="EMBL/GenBank/DDBJ databases">
        <title>Description of Paenibacillus humi sp. nov.</title>
        <authorList>
            <person name="Carlier A."/>
            <person name="Qi S."/>
        </authorList>
    </citation>
    <scope>NUCLEOTIDE SEQUENCE [LARGE SCALE GENOMIC DNA]</scope>
    <source>
        <strain evidence="5 6">LMG 31461</strain>
    </source>
</reference>
<proteinExistence type="predicted"/>
<name>A0ABX1X5X4_9BACL</name>
<dbReference type="InterPro" id="IPR037923">
    <property type="entry name" value="HTH-like"/>
</dbReference>
<keyword evidence="1" id="KW-0805">Transcription regulation</keyword>
<evidence type="ECO:0000256" key="3">
    <source>
        <dbReference type="ARBA" id="ARBA00023163"/>
    </source>
</evidence>
<dbReference type="EMBL" id="WHNY01000026">
    <property type="protein sequence ID" value="NOU63807.1"/>
    <property type="molecule type" value="Genomic_DNA"/>
</dbReference>
<dbReference type="InterPro" id="IPR009057">
    <property type="entry name" value="Homeodomain-like_sf"/>
</dbReference>
<dbReference type="Pfam" id="PF02311">
    <property type="entry name" value="AraC_binding"/>
    <property type="match status" value="1"/>
</dbReference>
<dbReference type="SMART" id="SM00342">
    <property type="entry name" value="HTH_ARAC"/>
    <property type="match status" value="1"/>
</dbReference>
<organism evidence="5 6">
    <name type="scientific">Paenibacillus plantarum</name>
    <dbReference type="NCBI Taxonomy" id="2654975"/>
    <lineage>
        <taxon>Bacteria</taxon>
        <taxon>Bacillati</taxon>
        <taxon>Bacillota</taxon>
        <taxon>Bacilli</taxon>
        <taxon>Bacillales</taxon>
        <taxon>Paenibacillaceae</taxon>
        <taxon>Paenibacillus</taxon>
    </lineage>
</organism>
<dbReference type="PROSITE" id="PS01124">
    <property type="entry name" value="HTH_ARAC_FAMILY_2"/>
    <property type="match status" value="1"/>
</dbReference>
<accession>A0ABX1X5X4</accession>
<dbReference type="PANTHER" id="PTHR43280">
    <property type="entry name" value="ARAC-FAMILY TRANSCRIPTIONAL REGULATOR"/>
    <property type="match status" value="1"/>
</dbReference>
<dbReference type="Pfam" id="PF12833">
    <property type="entry name" value="HTH_18"/>
    <property type="match status" value="1"/>
</dbReference>
<keyword evidence="3" id="KW-0804">Transcription</keyword>
<protein>
    <submittedName>
        <fullName evidence="5">Helix-turn-helix domain-containing protein</fullName>
    </submittedName>
</protein>
<dbReference type="InterPro" id="IPR020449">
    <property type="entry name" value="Tscrpt_reg_AraC-type_HTH"/>
</dbReference>
<evidence type="ECO:0000259" key="4">
    <source>
        <dbReference type="PROSITE" id="PS01124"/>
    </source>
</evidence>
<feature type="domain" description="HTH araC/xylS-type" evidence="4">
    <location>
        <begin position="177"/>
        <end position="275"/>
    </location>
</feature>
<dbReference type="InterPro" id="IPR014710">
    <property type="entry name" value="RmlC-like_jellyroll"/>
</dbReference>
<dbReference type="PRINTS" id="PR00032">
    <property type="entry name" value="HTHARAC"/>
</dbReference>
<dbReference type="SUPFAM" id="SSF46689">
    <property type="entry name" value="Homeodomain-like"/>
    <property type="match status" value="2"/>
</dbReference>
<dbReference type="Gene3D" id="1.10.10.60">
    <property type="entry name" value="Homeodomain-like"/>
    <property type="match status" value="2"/>
</dbReference>
<dbReference type="PANTHER" id="PTHR43280:SF28">
    <property type="entry name" value="HTH-TYPE TRANSCRIPTIONAL ACTIVATOR RHAS"/>
    <property type="match status" value="1"/>
</dbReference>
<keyword evidence="6" id="KW-1185">Reference proteome</keyword>
<evidence type="ECO:0000256" key="1">
    <source>
        <dbReference type="ARBA" id="ARBA00023015"/>
    </source>
</evidence>
<comment type="caution">
    <text evidence="5">The sequence shown here is derived from an EMBL/GenBank/DDBJ whole genome shotgun (WGS) entry which is preliminary data.</text>
</comment>
<dbReference type="InterPro" id="IPR003313">
    <property type="entry name" value="AraC-bd"/>
</dbReference>
<keyword evidence="2" id="KW-0238">DNA-binding</keyword>
<sequence length="276" mass="32157">MVYFYHRSAYFLYDSAIYDIFQVEGSSAMNGHLDFLFRTTRPQNGMIHSHKHQCYELVYYIQGSGSTRVGEHTHLFHNDTFTLIKPHTLHDEKHTTDSEVLFVGFQAELGKYPLREGLYVDQSEGAILALLQKMIIEMQNKRSFYTAKLNHLVGELIIELLRYDEFTTSEPSVDKVIYAKNYIDENVSLKISVDLLADLVGYSYDRFRHLFKEEYGLSPMQYVMSKRFELAKRLLKQTDLSISAVSNESGFSNDTQFCSLFKKETGLSPRRYRLQQ</sequence>
<dbReference type="InterPro" id="IPR018060">
    <property type="entry name" value="HTH_AraC"/>
</dbReference>
<evidence type="ECO:0000313" key="6">
    <source>
        <dbReference type="Proteomes" id="UP000653578"/>
    </source>
</evidence>